<evidence type="ECO:0000313" key="1">
    <source>
        <dbReference type="EMBL" id="VIP04360.1"/>
    </source>
</evidence>
<dbReference type="Proteomes" id="UP000464378">
    <property type="component" value="Chromosome"/>
</dbReference>
<evidence type="ECO:0000313" key="2">
    <source>
        <dbReference type="Proteomes" id="UP000464378"/>
    </source>
</evidence>
<dbReference type="AlphaFoldDB" id="A0A6C2YRR9"/>
<sequence length="146" mass="16011">MTAEDLRAALAAPMTLDRFRQLAAALRGRAADEVFGLLWPLALDTDLAPADAWASCLLVELEPWCPLSVEDALRAIGASRLNLSNRLVPLYLASQFGKRKVGKAYRALVPPEFSGEVPPELSGIMYWLGAPAVELAGWFCNWRREG</sequence>
<dbReference type="InParanoid" id="A0A6C2YRR9"/>
<reference evidence="1" key="1">
    <citation type="submission" date="2019-04" db="EMBL/GenBank/DDBJ databases">
        <authorList>
            <consortium name="Science for Life Laboratories"/>
        </authorList>
    </citation>
    <scope>NUCLEOTIDE SEQUENCE</scope>
    <source>
        <strain evidence="1">MBLW1</strain>
    </source>
</reference>
<name>A0A6C2YRR9_9BACT</name>
<organism evidence="1">
    <name type="scientific">Tuwongella immobilis</name>
    <dbReference type="NCBI Taxonomy" id="692036"/>
    <lineage>
        <taxon>Bacteria</taxon>
        <taxon>Pseudomonadati</taxon>
        <taxon>Planctomycetota</taxon>
        <taxon>Planctomycetia</taxon>
        <taxon>Gemmatales</taxon>
        <taxon>Gemmataceae</taxon>
        <taxon>Tuwongella</taxon>
    </lineage>
</organism>
<keyword evidence="2" id="KW-1185">Reference proteome</keyword>
<proteinExistence type="predicted"/>
<gene>
    <name evidence="1" type="ORF">GMBLW1_48330</name>
</gene>
<dbReference type="RefSeq" id="WP_162659454.1">
    <property type="nucleotide sequence ID" value="NZ_LR593887.1"/>
</dbReference>
<dbReference type="EMBL" id="LR593887">
    <property type="protein sequence ID" value="VTS06082.1"/>
    <property type="molecule type" value="Genomic_DNA"/>
</dbReference>
<dbReference type="EMBL" id="LR586016">
    <property type="protein sequence ID" value="VIP04360.1"/>
    <property type="molecule type" value="Genomic_DNA"/>
</dbReference>
<accession>A0A6C2YRR9</accession>
<protein>
    <submittedName>
        <fullName evidence="1">Uncharacterized protein</fullName>
    </submittedName>
</protein>
<dbReference type="KEGG" id="tim:GMBLW1_48330"/>